<feature type="region of interest" description="Disordered" evidence="4">
    <location>
        <begin position="1"/>
        <end position="52"/>
    </location>
</feature>
<feature type="domain" description="SIS" evidence="6">
    <location>
        <begin position="174"/>
        <end position="318"/>
    </location>
</feature>
<dbReference type="EMBL" id="FNKK01000002">
    <property type="protein sequence ID" value="SDQ39591.1"/>
    <property type="molecule type" value="Genomic_DNA"/>
</dbReference>
<keyword evidence="1" id="KW-0805">Transcription regulation</keyword>
<dbReference type="AlphaFoldDB" id="A0A1H1AJB6"/>
<evidence type="ECO:0000313" key="7">
    <source>
        <dbReference type="EMBL" id="SDQ39591.1"/>
    </source>
</evidence>
<dbReference type="InterPro" id="IPR000281">
    <property type="entry name" value="HTH_RpiR"/>
</dbReference>
<dbReference type="GO" id="GO:1901135">
    <property type="term" value="P:carbohydrate derivative metabolic process"/>
    <property type="evidence" value="ECO:0007669"/>
    <property type="project" value="InterPro"/>
</dbReference>
<dbReference type="STRING" id="35622.SAMN04489764_0514"/>
<dbReference type="SUPFAM" id="SSF46689">
    <property type="entry name" value="Homeodomain-like"/>
    <property type="match status" value="1"/>
</dbReference>
<feature type="compositionally biased region" description="Pro residues" evidence="4">
    <location>
        <begin position="16"/>
        <end position="26"/>
    </location>
</feature>
<dbReference type="CDD" id="cd05013">
    <property type="entry name" value="SIS_RpiR"/>
    <property type="match status" value="1"/>
</dbReference>
<keyword evidence="3" id="KW-0804">Transcription</keyword>
<dbReference type="Gene3D" id="1.10.10.10">
    <property type="entry name" value="Winged helix-like DNA-binding domain superfamily/Winged helix DNA-binding domain"/>
    <property type="match status" value="1"/>
</dbReference>
<dbReference type="Gene3D" id="3.40.50.10490">
    <property type="entry name" value="Glucose-6-phosphate isomerase like protein, domain 1"/>
    <property type="match status" value="1"/>
</dbReference>
<organism evidence="7 8">
    <name type="scientific">Thermostaphylospora chromogena</name>
    <dbReference type="NCBI Taxonomy" id="35622"/>
    <lineage>
        <taxon>Bacteria</taxon>
        <taxon>Bacillati</taxon>
        <taxon>Actinomycetota</taxon>
        <taxon>Actinomycetes</taxon>
        <taxon>Streptosporangiales</taxon>
        <taxon>Thermomonosporaceae</taxon>
        <taxon>Thermostaphylospora</taxon>
    </lineage>
</organism>
<reference evidence="7 8" key="1">
    <citation type="submission" date="2016-10" db="EMBL/GenBank/DDBJ databases">
        <authorList>
            <person name="de Groot N.N."/>
        </authorList>
    </citation>
    <scope>NUCLEOTIDE SEQUENCE [LARGE SCALE GENOMIC DNA]</scope>
    <source>
        <strain evidence="7 8">DSM 43794</strain>
    </source>
</reference>
<dbReference type="PANTHER" id="PTHR30514:SF1">
    <property type="entry name" value="HTH-TYPE TRANSCRIPTIONAL REGULATOR HEXR-RELATED"/>
    <property type="match status" value="1"/>
</dbReference>
<protein>
    <submittedName>
        <fullName evidence="7">DNA-binding transcriptional regulator, MurR/RpiR family, contains HTH and SIS domains</fullName>
    </submittedName>
</protein>
<evidence type="ECO:0000259" key="6">
    <source>
        <dbReference type="PROSITE" id="PS51464"/>
    </source>
</evidence>
<dbReference type="GO" id="GO:0003700">
    <property type="term" value="F:DNA-binding transcription factor activity"/>
    <property type="evidence" value="ECO:0007669"/>
    <property type="project" value="InterPro"/>
</dbReference>
<dbReference type="InterPro" id="IPR035472">
    <property type="entry name" value="RpiR-like_SIS"/>
</dbReference>
<sequence length="339" mass="34727">MDADQRPEPAVSTPDAPGPAGNPEPGAPAGDKGASPEGGEGTERPGYGPPGETLVATIRGMLPSLTPAARVIARLILDDPAMVARSTITELSAVSGTSEATIVRTARALGFAGYPQLRLALAAAAAGRTPDRLVPGDLAPDDPLSDVILKVSRAESEAIKDTVAQLSAERLGPVVDAIVAARKVDVYGVGASGLVAADMSQKLLRIGLCGNAFTDAHLALTSAVLLRPGDVAVGISTSGQTPDVLAPLRSAREAGATTVAITNNPRSAIADLADHLLISAGRETAFRPGALASRISQLLVVDCIFVAVALRTFDSSQKALKVTREALDRYLSAPRSSRK</sequence>
<dbReference type="InterPro" id="IPR009057">
    <property type="entry name" value="Homeodomain-like_sf"/>
</dbReference>
<keyword evidence="8" id="KW-1185">Reference proteome</keyword>
<dbReference type="Pfam" id="PF01380">
    <property type="entry name" value="SIS"/>
    <property type="match status" value="1"/>
</dbReference>
<dbReference type="RefSeq" id="WP_093257441.1">
    <property type="nucleotide sequence ID" value="NZ_FNKK01000002.1"/>
</dbReference>
<feature type="domain" description="HTH rpiR-type" evidence="5">
    <location>
        <begin position="52"/>
        <end position="128"/>
    </location>
</feature>
<dbReference type="OrthoDB" id="370421at2"/>
<evidence type="ECO:0000256" key="3">
    <source>
        <dbReference type="ARBA" id="ARBA00023163"/>
    </source>
</evidence>
<name>A0A1H1AJB6_9ACTN</name>
<dbReference type="Proteomes" id="UP000217103">
    <property type="component" value="Unassembled WGS sequence"/>
</dbReference>
<evidence type="ECO:0000259" key="5">
    <source>
        <dbReference type="PROSITE" id="PS51071"/>
    </source>
</evidence>
<keyword evidence="2 7" id="KW-0238">DNA-binding</keyword>
<evidence type="ECO:0000256" key="4">
    <source>
        <dbReference type="SAM" id="MobiDB-lite"/>
    </source>
</evidence>
<proteinExistence type="predicted"/>
<gene>
    <name evidence="7" type="ORF">SAMN04489764_0514</name>
</gene>
<dbReference type="InterPro" id="IPR001347">
    <property type="entry name" value="SIS_dom"/>
</dbReference>
<accession>A0A1H1AJB6</accession>
<evidence type="ECO:0000256" key="1">
    <source>
        <dbReference type="ARBA" id="ARBA00023015"/>
    </source>
</evidence>
<dbReference type="InterPro" id="IPR046348">
    <property type="entry name" value="SIS_dom_sf"/>
</dbReference>
<dbReference type="GO" id="GO:0003677">
    <property type="term" value="F:DNA binding"/>
    <property type="evidence" value="ECO:0007669"/>
    <property type="project" value="UniProtKB-KW"/>
</dbReference>
<dbReference type="Pfam" id="PF01418">
    <property type="entry name" value="HTH_6"/>
    <property type="match status" value="1"/>
</dbReference>
<dbReference type="SUPFAM" id="SSF53697">
    <property type="entry name" value="SIS domain"/>
    <property type="match status" value="1"/>
</dbReference>
<dbReference type="GO" id="GO:0097367">
    <property type="term" value="F:carbohydrate derivative binding"/>
    <property type="evidence" value="ECO:0007669"/>
    <property type="project" value="InterPro"/>
</dbReference>
<dbReference type="PROSITE" id="PS51071">
    <property type="entry name" value="HTH_RPIR"/>
    <property type="match status" value="1"/>
</dbReference>
<dbReference type="PANTHER" id="PTHR30514">
    <property type="entry name" value="GLUCOKINASE"/>
    <property type="match status" value="1"/>
</dbReference>
<evidence type="ECO:0000313" key="8">
    <source>
        <dbReference type="Proteomes" id="UP000217103"/>
    </source>
</evidence>
<dbReference type="PROSITE" id="PS51464">
    <property type="entry name" value="SIS"/>
    <property type="match status" value="1"/>
</dbReference>
<dbReference type="InterPro" id="IPR047640">
    <property type="entry name" value="RpiR-like"/>
</dbReference>
<evidence type="ECO:0000256" key="2">
    <source>
        <dbReference type="ARBA" id="ARBA00023125"/>
    </source>
</evidence>
<dbReference type="InterPro" id="IPR036388">
    <property type="entry name" value="WH-like_DNA-bd_sf"/>
</dbReference>